<evidence type="ECO:0000256" key="9">
    <source>
        <dbReference type="ARBA" id="ARBA00052530"/>
    </source>
</evidence>
<dbReference type="AlphaFoldDB" id="A0A834M2P7"/>
<accession>A0A834M2P7</accession>
<dbReference type="Pfam" id="PF03015">
    <property type="entry name" value="Sterile"/>
    <property type="match status" value="1"/>
</dbReference>
<keyword evidence="4 10" id="KW-0812">Transmembrane</keyword>
<dbReference type="GO" id="GO:0080019">
    <property type="term" value="F:alcohol-forming very long-chain fatty acyl-CoA reductase activity"/>
    <property type="evidence" value="ECO:0007669"/>
    <property type="project" value="InterPro"/>
</dbReference>
<dbReference type="Pfam" id="PF07993">
    <property type="entry name" value="NAD_binding_4"/>
    <property type="match status" value="1"/>
</dbReference>
<comment type="function">
    <text evidence="10">Catalyzes the reduction of fatty acyl-CoA to fatty alcohols.</text>
</comment>
<dbReference type="PANTHER" id="PTHR11011">
    <property type="entry name" value="MALE STERILITY PROTEIN 2-RELATED"/>
    <property type="match status" value="1"/>
</dbReference>
<evidence type="ECO:0000256" key="6">
    <source>
        <dbReference type="ARBA" id="ARBA00022989"/>
    </source>
</evidence>
<dbReference type="SUPFAM" id="SSF51735">
    <property type="entry name" value="NAD(P)-binding Rossmann-fold domains"/>
    <property type="match status" value="1"/>
</dbReference>
<evidence type="ECO:0000259" key="11">
    <source>
        <dbReference type="Pfam" id="PF03015"/>
    </source>
</evidence>
<gene>
    <name evidence="13" type="ORF">GWI33_018325</name>
</gene>
<dbReference type="GO" id="GO:0016020">
    <property type="term" value="C:membrane"/>
    <property type="evidence" value="ECO:0007669"/>
    <property type="project" value="UniProtKB-SubCell"/>
</dbReference>
<keyword evidence="10" id="KW-0560">Oxidoreductase</keyword>
<proteinExistence type="inferred from homology"/>
<evidence type="ECO:0000256" key="5">
    <source>
        <dbReference type="ARBA" id="ARBA00022857"/>
    </source>
</evidence>
<dbReference type="Proteomes" id="UP000625711">
    <property type="component" value="Unassembled WGS sequence"/>
</dbReference>
<feature type="domain" description="Fatty acyl-CoA reductase C-terminal" evidence="11">
    <location>
        <begin position="368"/>
        <end position="460"/>
    </location>
</feature>
<evidence type="ECO:0000256" key="3">
    <source>
        <dbReference type="ARBA" id="ARBA00022516"/>
    </source>
</evidence>
<sequence length="533" mass="61425">MKPVYHSVVEMRSKIARWYDGRSVLVTGGSGFMGKVMLEKLLYSCDGIEKIYVLLRSKRGRTPQQRIDDMWKLPVFNRLREKDTNAVNKLIPVDGDLFSKGLGLKDADVRLLTDNVSVIFHMAATLKLEATLKDAIQQNTEGTAMVLDLAKRMKKLDAFCHFSTAYCSADIQVFEERVYDTKDKPRDVIDVVKWMNPEALETATKMIISPHPNTYTYSKRLAENLVADEQENFPVCIIRPAVVCPAGLEPMPGWVDSLNGPMGLLVAAGKGVLRSMHCVGSNKAQVIPVDYAINASIVIAYKLGSEKPKNDVPVYNLTQDGVISITMGEVLNMGKEIVYRNPFEMQVWYPDGDIRSSKLVHTLCCIFMHWLPAFFIDLLMLIFRQKRFMIRIQKRIHQGLELLQFFTTREWNFASDRFLALWDEMDEKDKKTFNMDFHAMPMEWYLEQSVLGARQYCMKEPLSSLPRCRRQQKALYVLHKLFVFALYYYLFYLLSLWCPPVRILRDLLWENVAKLSPYHESNDSDTVQMNVGR</sequence>
<keyword evidence="5 10" id="KW-0521">NADP</keyword>
<evidence type="ECO:0000256" key="10">
    <source>
        <dbReference type="RuleBase" id="RU363097"/>
    </source>
</evidence>
<keyword evidence="8 10" id="KW-0472">Membrane</keyword>
<evidence type="ECO:0000313" key="13">
    <source>
        <dbReference type="EMBL" id="KAF7268573.1"/>
    </source>
</evidence>
<dbReference type="Gene3D" id="3.40.50.720">
    <property type="entry name" value="NAD(P)-binding Rossmann-like Domain"/>
    <property type="match status" value="1"/>
</dbReference>
<dbReference type="InterPro" id="IPR026055">
    <property type="entry name" value="FAR"/>
</dbReference>
<dbReference type="InterPro" id="IPR036291">
    <property type="entry name" value="NAD(P)-bd_dom_sf"/>
</dbReference>
<organism evidence="13 14">
    <name type="scientific">Rhynchophorus ferrugineus</name>
    <name type="common">Red palm weevil</name>
    <name type="synonym">Curculio ferrugineus</name>
    <dbReference type="NCBI Taxonomy" id="354439"/>
    <lineage>
        <taxon>Eukaryota</taxon>
        <taxon>Metazoa</taxon>
        <taxon>Ecdysozoa</taxon>
        <taxon>Arthropoda</taxon>
        <taxon>Hexapoda</taxon>
        <taxon>Insecta</taxon>
        <taxon>Pterygota</taxon>
        <taxon>Neoptera</taxon>
        <taxon>Endopterygota</taxon>
        <taxon>Coleoptera</taxon>
        <taxon>Polyphaga</taxon>
        <taxon>Cucujiformia</taxon>
        <taxon>Curculionidae</taxon>
        <taxon>Dryophthorinae</taxon>
        <taxon>Rhynchophorus</taxon>
    </lineage>
</organism>
<keyword evidence="7 10" id="KW-0443">Lipid metabolism</keyword>
<reference evidence="13" key="1">
    <citation type="submission" date="2020-08" db="EMBL/GenBank/DDBJ databases">
        <title>Genome sequencing and assembly of the red palm weevil Rhynchophorus ferrugineus.</title>
        <authorList>
            <person name="Dias G.B."/>
            <person name="Bergman C.M."/>
            <person name="Manee M."/>
        </authorList>
    </citation>
    <scope>NUCLEOTIDE SEQUENCE</scope>
    <source>
        <strain evidence="13">AA-2017</strain>
        <tissue evidence="13">Whole larva</tissue>
    </source>
</reference>
<feature type="domain" description="Thioester reductase (TE)" evidence="12">
    <location>
        <begin position="26"/>
        <end position="295"/>
    </location>
</feature>
<comment type="similarity">
    <text evidence="2 10">Belongs to the fatty acyl-CoA reductase family.</text>
</comment>
<evidence type="ECO:0000256" key="8">
    <source>
        <dbReference type="ARBA" id="ARBA00023136"/>
    </source>
</evidence>
<evidence type="ECO:0000313" key="14">
    <source>
        <dbReference type="Proteomes" id="UP000625711"/>
    </source>
</evidence>
<dbReference type="EMBL" id="JAACXV010014319">
    <property type="protein sequence ID" value="KAF7268573.1"/>
    <property type="molecule type" value="Genomic_DNA"/>
</dbReference>
<evidence type="ECO:0000256" key="4">
    <source>
        <dbReference type="ARBA" id="ARBA00022692"/>
    </source>
</evidence>
<dbReference type="InterPro" id="IPR033640">
    <property type="entry name" value="FAR_C"/>
</dbReference>
<feature type="transmembrane region" description="Helical" evidence="10">
    <location>
        <begin position="359"/>
        <end position="383"/>
    </location>
</feature>
<keyword evidence="6 10" id="KW-1133">Transmembrane helix</keyword>
<protein>
    <recommendedName>
        <fullName evidence="10">Fatty acyl-CoA reductase</fullName>
        <ecNumber evidence="10">1.2.1.84</ecNumber>
    </recommendedName>
</protein>
<comment type="caution">
    <text evidence="13">The sequence shown here is derived from an EMBL/GenBank/DDBJ whole genome shotgun (WGS) entry which is preliminary data.</text>
</comment>
<dbReference type="InterPro" id="IPR013120">
    <property type="entry name" value="FAR_NAD-bd"/>
</dbReference>
<comment type="subcellular location">
    <subcellularLocation>
        <location evidence="1">Membrane</location>
        <topology evidence="1">Multi-pass membrane protein</topology>
    </subcellularLocation>
</comment>
<dbReference type="GO" id="GO:0102965">
    <property type="term" value="F:alcohol-forming long-chain fatty acyl-CoA reductase activity"/>
    <property type="evidence" value="ECO:0007669"/>
    <property type="project" value="UniProtKB-EC"/>
</dbReference>
<dbReference type="GO" id="GO:0035336">
    <property type="term" value="P:long-chain fatty-acyl-CoA metabolic process"/>
    <property type="evidence" value="ECO:0007669"/>
    <property type="project" value="TreeGrafter"/>
</dbReference>
<keyword evidence="14" id="KW-1185">Reference proteome</keyword>
<dbReference type="GO" id="GO:0005777">
    <property type="term" value="C:peroxisome"/>
    <property type="evidence" value="ECO:0007669"/>
    <property type="project" value="TreeGrafter"/>
</dbReference>
<evidence type="ECO:0000256" key="2">
    <source>
        <dbReference type="ARBA" id="ARBA00005928"/>
    </source>
</evidence>
<name>A0A834M2P7_RHYFE</name>
<dbReference type="FunFam" id="3.40.50.720:FF:000143">
    <property type="entry name" value="Fatty acyl-CoA reductase"/>
    <property type="match status" value="1"/>
</dbReference>
<dbReference type="CDD" id="cd09071">
    <property type="entry name" value="FAR_C"/>
    <property type="match status" value="1"/>
</dbReference>
<keyword evidence="3 10" id="KW-0444">Lipid biosynthesis</keyword>
<evidence type="ECO:0000259" key="12">
    <source>
        <dbReference type="Pfam" id="PF07993"/>
    </source>
</evidence>
<dbReference type="PANTHER" id="PTHR11011:SF12">
    <property type="entry name" value="FATTY ACYL-COA REDUCTASE"/>
    <property type="match status" value="1"/>
</dbReference>
<dbReference type="OrthoDB" id="429813at2759"/>
<evidence type="ECO:0000256" key="1">
    <source>
        <dbReference type="ARBA" id="ARBA00004141"/>
    </source>
</evidence>
<feature type="transmembrane region" description="Helical" evidence="10">
    <location>
        <begin position="474"/>
        <end position="497"/>
    </location>
</feature>
<dbReference type="EC" id="1.2.1.84" evidence="10"/>
<evidence type="ECO:0000256" key="7">
    <source>
        <dbReference type="ARBA" id="ARBA00023098"/>
    </source>
</evidence>
<comment type="catalytic activity">
    <reaction evidence="9 10">
        <text>a long-chain fatty acyl-CoA + 2 NADPH + 2 H(+) = a long-chain primary fatty alcohol + 2 NADP(+) + CoA</text>
        <dbReference type="Rhea" id="RHEA:52716"/>
        <dbReference type="ChEBI" id="CHEBI:15378"/>
        <dbReference type="ChEBI" id="CHEBI:57287"/>
        <dbReference type="ChEBI" id="CHEBI:57783"/>
        <dbReference type="ChEBI" id="CHEBI:58349"/>
        <dbReference type="ChEBI" id="CHEBI:77396"/>
        <dbReference type="ChEBI" id="CHEBI:83139"/>
        <dbReference type="EC" id="1.2.1.84"/>
    </reaction>
</comment>
<dbReference type="CDD" id="cd05236">
    <property type="entry name" value="FAR-N_SDR_e"/>
    <property type="match status" value="1"/>
</dbReference>